<dbReference type="AlphaFoldDB" id="A0A2P2PAF6"/>
<sequence>MVQVMAYIEVHSVMEHAMAVAKATVNWGSLVRDATYSSILLRLLLL</sequence>
<accession>A0A2P2PAF6</accession>
<proteinExistence type="predicted"/>
<organism evidence="1">
    <name type="scientific">Rhizophora mucronata</name>
    <name type="common">Asiatic mangrove</name>
    <dbReference type="NCBI Taxonomy" id="61149"/>
    <lineage>
        <taxon>Eukaryota</taxon>
        <taxon>Viridiplantae</taxon>
        <taxon>Streptophyta</taxon>
        <taxon>Embryophyta</taxon>
        <taxon>Tracheophyta</taxon>
        <taxon>Spermatophyta</taxon>
        <taxon>Magnoliopsida</taxon>
        <taxon>eudicotyledons</taxon>
        <taxon>Gunneridae</taxon>
        <taxon>Pentapetalae</taxon>
        <taxon>rosids</taxon>
        <taxon>fabids</taxon>
        <taxon>Malpighiales</taxon>
        <taxon>Rhizophoraceae</taxon>
        <taxon>Rhizophora</taxon>
    </lineage>
</organism>
<reference evidence="1" key="1">
    <citation type="submission" date="2018-02" db="EMBL/GenBank/DDBJ databases">
        <title>Rhizophora mucronata_Transcriptome.</title>
        <authorList>
            <person name="Meera S.P."/>
            <person name="Sreeshan A."/>
            <person name="Augustine A."/>
        </authorList>
    </citation>
    <scope>NUCLEOTIDE SEQUENCE</scope>
    <source>
        <tissue evidence="1">Leaf</tissue>
    </source>
</reference>
<evidence type="ECO:0000313" key="1">
    <source>
        <dbReference type="EMBL" id="MBX51728.1"/>
    </source>
</evidence>
<name>A0A2P2PAF6_RHIMU</name>
<dbReference type="EMBL" id="GGEC01071244">
    <property type="protein sequence ID" value="MBX51728.1"/>
    <property type="molecule type" value="Transcribed_RNA"/>
</dbReference>
<protein>
    <submittedName>
        <fullName evidence="1">Uncharacterized protein</fullName>
    </submittedName>
</protein>